<sequence>MGYELFVGDDTYLYTTIYRHFIGTNSLGALKYGKNNCGLTPSLHT</sequence>
<gene>
    <name evidence="1" type="ORF">GCM10011274_21020</name>
</gene>
<proteinExistence type="predicted"/>
<accession>A0A8H9M4D3</accession>
<protein>
    <submittedName>
        <fullName evidence="1">Uncharacterized protein</fullName>
    </submittedName>
</protein>
<dbReference type="Proteomes" id="UP000622604">
    <property type="component" value="Unassembled WGS sequence"/>
</dbReference>
<comment type="caution">
    <text evidence="1">The sequence shown here is derived from an EMBL/GenBank/DDBJ whole genome shotgun (WGS) entry which is preliminary data.</text>
</comment>
<dbReference type="AlphaFoldDB" id="A0A8H9M4D3"/>
<reference evidence="1" key="1">
    <citation type="journal article" date="2014" name="Int. J. Syst. Evol. Microbiol.">
        <title>Complete genome sequence of Corynebacterium casei LMG S-19264T (=DSM 44701T), isolated from a smear-ripened cheese.</title>
        <authorList>
            <consortium name="US DOE Joint Genome Institute (JGI-PGF)"/>
            <person name="Walter F."/>
            <person name="Albersmeier A."/>
            <person name="Kalinowski J."/>
            <person name="Ruckert C."/>
        </authorList>
    </citation>
    <scope>NUCLEOTIDE SEQUENCE</scope>
    <source>
        <strain evidence="1">KCTC 32337</strain>
    </source>
</reference>
<organism evidence="1 2">
    <name type="scientific">Paraglaciecola chathamensis</name>
    <dbReference type="NCBI Taxonomy" id="368405"/>
    <lineage>
        <taxon>Bacteria</taxon>
        <taxon>Pseudomonadati</taxon>
        <taxon>Pseudomonadota</taxon>
        <taxon>Gammaproteobacteria</taxon>
        <taxon>Alteromonadales</taxon>
        <taxon>Alteromonadaceae</taxon>
        <taxon>Paraglaciecola</taxon>
    </lineage>
</organism>
<name>A0A8H9M4D3_9ALTE</name>
<evidence type="ECO:0000313" key="1">
    <source>
        <dbReference type="EMBL" id="GGZ62807.1"/>
    </source>
</evidence>
<dbReference type="EMBL" id="BMZC01000005">
    <property type="protein sequence ID" value="GGZ62807.1"/>
    <property type="molecule type" value="Genomic_DNA"/>
</dbReference>
<evidence type="ECO:0000313" key="2">
    <source>
        <dbReference type="Proteomes" id="UP000622604"/>
    </source>
</evidence>
<reference evidence="1" key="2">
    <citation type="submission" date="2020-09" db="EMBL/GenBank/DDBJ databases">
        <authorList>
            <person name="Sun Q."/>
            <person name="Kim S."/>
        </authorList>
    </citation>
    <scope>NUCLEOTIDE SEQUENCE</scope>
    <source>
        <strain evidence="1">KCTC 32337</strain>
    </source>
</reference>